<dbReference type="PANTHER" id="PTHR16181:SF29">
    <property type="entry name" value="PROTEIN FAM83A-RELATED"/>
    <property type="match status" value="1"/>
</dbReference>
<dbReference type="InParanoid" id="W5LB01"/>
<dbReference type="GeneTree" id="ENSGT00940000160768"/>
<dbReference type="Proteomes" id="UP000018467">
    <property type="component" value="Unassembled WGS sequence"/>
</dbReference>
<accession>W5LB01</accession>
<proteinExistence type="inferred from homology"/>
<dbReference type="eggNOG" id="ENOG502QQDU">
    <property type="taxonomic scope" value="Eukaryota"/>
</dbReference>
<reference evidence="7" key="1">
    <citation type="submission" date="2013-03" db="EMBL/GenBank/DDBJ databases">
        <authorList>
            <person name="Jeffery W."/>
            <person name="Warren W."/>
            <person name="Wilson R.K."/>
        </authorList>
    </citation>
    <scope>NUCLEOTIDE SEQUENCE</scope>
    <source>
        <strain evidence="7">female</strain>
    </source>
</reference>
<dbReference type="STRING" id="7994.ENSAMXP00000017013"/>
<dbReference type="Pfam" id="PF07894">
    <property type="entry name" value="SACK1"/>
    <property type="match status" value="1"/>
</dbReference>
<name>W5LB01_ASTMX</name>
<dbReference type="HOGENOM" id="CLU_849794_0_0_1"/>
<evidence type="ECO:0000313" key="7">
    <source>
        <dbReference type="Proteomes" id="UP000018467"/>
    </source>
</evidence>
<keyword evidence="4" id="KW-0206">Cytoskeleton</keyword>
<organism evidence="6 7">
    <name type="scientific">Astyanax mexicanus</name>
    <name type="common">Blind cave fish</name>
    <name type="synonym">Astyanax fasciatus mexicanus</name>
    <dbReference type="NCBI Taxonomy" id="7994"/>
    <lineage>
        <taxon>Eukaryota</taxon>
        <taxon>Metazoa</taxon>
        <taxon>Chordata</taxon>
        <taxon>Craniata</taxon>
        <taxon>Vertebrata</taxon>
        <taxon>Euteleostomi</taxon>
        <taxon>Actinopterygii</taxon>
        <taxon>Neopterygii</taxon>
        <taxon>Teleostei</taxon>
        <taxon>Ostariophysi</taxon>
        <taxon>Characiformes</taxon>
        <taxon>Characoidei</taxon>
        <taxon>Acestrorhamphidae</taxon>
        <taxon>Acestrorhamphinae</taxon>
        <taxon>Astyanax</taxon>
    </lineage>
</organism>
<reference evidence="6" key="3">
    <citation type="submission" date="2025-08" db="UniProtKB">
        <authorList>
            <consortium name="Ensembl"/>
        </authorList>
    </citation>
    <scope>IDENTIFICATION</scope>
</reference>
<dbReference type="Ensembl" id="ENSAMXT00000017013.2">
    <property type="protein sequence ID" value="ENSAMXP00000017013.2"/>
    <property type="gene ID" value="ENSAMXG00000016523.2"/>
</dbReference>
<evidence type="ECO:0000256" key="3">
    <source>
        <dbReference type="ARBA" id="ARBA00022490"/>
    </source>
</evidence>
<evidence type="ECO:0000256" key="2">
    <source>
        <dbReference type="ARBA" id="ARBA00006937"/>
    </source>
</evidence>
<dbReference type="PANTHER" id="PTHR16181">
    <property type="entry name" value="PROTEIN FAM83A-RELATED"/>
    <property type="match status" value="1"/>
</dbReference>
<evidence type="ECO:0000313" key="6">
    <source>
        <dbReference type="Ensembl" id="ENSAMXP00000017013.2"/>
    </source>
</evidence>
<dbReference type="GO" id="GO:0005856">
    <property type="term" value="C:cytoskeleton"/>
    <property type="evidence" value="ECO:0007669"/>
    <property type="project" value="UniProtKB-SubCell"/>
</dbReference>
<reference evidence="7" key="2">
    <citation type="journal article" date="2014" name="Nat. Commun.">
        <title>The cavefish genome reveals candidate genes for eye loss.</title>
        <authorList>
            <person name="McGaugh S.E."/>
            <person name="Gross J.B."/>
            <person name="Aken B."/>
            <person name="Blin M."/>
            <person name="Borowsky R."/>
            <person name="Chalopin D."/>
            <person name="Hinaux H."/>
            <person name="Jeffery W.R."/>
            <person name="Keene A."/>
            <person name="Ma L."/>
            <person name="Minx P."/>
            <person name="Murphy D."/>
            <person name="O'Quin K.E."/>
            <person name="Retaux S."/>
            <person name="Rohner N."/>
            <person name="Searle S.M."/>
            <person name="Stahl B.A."/>
            <person name="Tabin C."/>
            <person name="Volff J.N."/>
            <person name="Yoshizawa M."/>
            <person name="Warren W.C."/>
        </authorList>
    </citation>
    <scope>NUCLEOTIDE SEQUENCE [LARGE SCALE GENOMIC DNA]</scope>
    <source>
        <strain evidence="7">female</strain>
    </source>
</reference>
<comment type="similarity">
    <text evidence="2">Belongs to the FAM83 family.</text>
</comment>
<sequence length="438" mass="49727">MNPRIMGKVRRRLQEMRSPSTQTSTMDLSHNESARMATDALLDQGLKAYKEVLSREEEADFLSMEEKGYILGNLKEPGINSVEEVKEEEMSCSSSESSSQTYFPMVSESEAPCLEMGWPVADWSYHLQGAPSVEVYFQSHHSASVKDLLREFIRKARTVLAIVMDTFSDVEIFCDILEATKKRNVSVYLLLDHINLQVFKEMCANLQINKSHLTHMSIRSICGETYCSKSGRKFTGQVKEKFVIIDCTHVLVGTYSFTWLSWQVHKNMVMLFKGASVKAFDIEFRRLYAASKPVPEFSTAAGPDDRLSPLPHFIQPLTAKFLTGRNANMIPQAGVSHPSHLPHLQKPSSPTLPIIPSLYSQQFLNTRPLLSLWRPQRIHQPAVGQRFLTRNYNNNSGNVSWHLQNNNYHYQFLHGAAPLSTPRFSHTKANCGLFGEQH</sequence>
<evidence type="ECO:0000256" key="4">
    <source>
        <dbReference type="ARBA" id="ARBA00023212"/>
    </source>
</evidence>
<dbReference type="AlphaFoldDB" id="W5LB01"/>
<reference evidence="6" key="4">
    <citation type="submission" date="2025-09" db="UniProtKB">
        <authorList>
            <consortium name="Ensembl"/>
        </authorList>
    </citation>
    <scope>IDENTIFICATION</scope>
</reference>
<protein>
    <submittedName>
        <fullName evidence="6">Family with sequence similarity 83 member A</fullName>
    </submittedName>
</protein>
<feature type="domain" description="Scaffolding anchor of CK1" evidence="5">
    <location>
        <begin position="21"/>
        <end position="293"/>
    </location>
</feature>
<dbReference type="GO" id="GO:0019901">
    <property type="term" value="F:protein kinase binding"/>
    <property type="evidence" value="ECO:0007669"/>
    <property type="project" value="TreeGrafter"/>
</dbReference>
<evidence type="ECO:0000256" key="1">
    <source>
        <dbReference type="ARBA" id="ARBA00004245"/>
    </source>
</evidence>
<keyword evidence="3" id="KW-0963">Cytoplasm</keyword>
<dbReference type="SUPFAM" id="SSF56024">
    <property type="entry name" value="Phospholipase D/nuclease"/>
    <property type="match status" value="1"/>
</dbReference>
<dbReference type="FunFam" id="3.30.870.10:FF:000004">
    <property type="entry name" value="protein FAM83H isoform X2"/>
    <property type="match status" value="1"/>
</dbReference>
<dbReference type="InterPro" id="IPR050944">
    <property type="entry name" value="FAM83"/>
</dbReference>
<dbReference type="GO" id="GO:0007173">
    <property type="term" value="P:epidermal growth factor receptor signaling pathway"/>
    <property type="evidence" value="ECO:0007669"/>
    <property type="project" value="TreeGrafter"/>
</dbReference>
<evidence type="ECO:0000259" key="5">
    <source>
        <dbReference type="Pfam" id="PF07894"/>
    </source>
</evidence>
<dbReference type="Gene3D" id="3.30.870.10">
    <property type="entry name" value="Endonuclease Chain A"/>
    <property type="match status" value="1"/>
</dbReference>
<dbReference type="OrthoDB" id="9905385at2759"/>
<keyword evidence="7" id="KW-1185">Reference proteome</keyword>
<dbReference type="InterPro" id="IPR012461">
    <property type="entry name" value="SACK1"/>
</dbReference>
<comment type="subcellular location">
    <subcellularLocation>
        <location evidence="1">Cytoplasm</location>
        <location evidence="1">Cytoskeleton</location>
    </subcellularLocation>
</comment>
<dbReference type="Bgee" id="ENSAMXG00000016523">
    <property type="expression patterns" value="Expressed in camera-type eye and 1 other cell type or tissue"/>
</dbReference>